<feature type="domain" description="N-acetyltransferase" evidence="1">
    <location>
        <begin position="8"/>
        <end position="167"/>
    </location>
</feature>
<organism evidence="2 3">
    <name type="scientific">Prauserella halophila</name>
    <dbReference type="NCBI Taxonomy" id="185641"/>
    <lineage>
        <taxon>Bacteria</taxon>
        <taxon>Bacillati</taxon>
        <taxon>Actinomycetota</taxon>
        <taxon>Actinomycetes</taxon>
        <taxon>Pseudonocardiales</taxon>
        <taxon>Pseudonocardiaceae</taxon>
        <taxon>Prauserella</taxon>
    </lineage>
</organism>
<dbReference type="PROSITE" id="PS51186">
    <property type="entry name" value="GNAT"/>
    <property type="match status" value="1"/>
</dbReference>
<sequence>MAAYDPVMRIRPTALEDADALTDLHLDVWDEAYTGLIAADILADRRTNREARVENWRRILAGCTRTELAAEDDTGRLIGFTSVGPGRDEPAPDLPKREVMALYVRAECYGTGVGHALLNAAIGDDPAYLWVLDGNRRAIDFYERQGFHFDGTNKTEPVGVERRMVRR</sequence>
<proteinExistence type="predicted"/>
<dbReference type="Proteomes" id="UP001500653">
    <property type="component" value="Unassembled WGS sequence"/>
</dbReference>
<protein>
    <submittedName>
        <fullName evidence="2">GNAT family N-acetyltransferase</fullName>
    </submittedName>
</protein>
<dbReference type="InterPro" id="IPR016181">
    <property type="entry name" value="Acyl_CoA_acyltransferase"/>
</dbReference>
<dbReference type="Pfam" id="PF00583">
    <property type="entry name" value="Acetyltransf_1"/>
    <property type="match status" value="1"/>
</dbReference>
<dbReference type="SUPFAM" id="SSF55729">
    <property type="entry name" value="Acyl-CoA N-acyltransferases (Nat)"/>
    <property type="match status" value="1"/>
</dbReference>
<accession>A0ABN1W9L6</accession>
<dbReference type="Gene3D" id="3.40.630.30">
    <property type="match status" value="1"/>
</dbReference>
<evidence type="ECO:0000313" key="3">
    <source>
        <dbReference type="Proteomes" id="UP001500653"/>
    </source>
</evidence>
<comment type="caution">
    <text evidence="2">The sequence shown here is derived from an EMBL/GenBank/DDBJ whole genome shotgun (WGS) entry which is preliminary data.</text>
</comment>
<gene>
    <name evidence="2" type="ORF">GCM10009676_17980</name>
</gene>
<dbReference type="CDD" id="cd04301">
    <property type="entry name" value="NAT_SF"/>
    <property type="match status" value="1"/>
</dbReference>
<dbReference type="InterPro" id="IPR000182">
    <property type="entry name" value="GNAT_dom"/>
</dbReference>
<evidence type="ECO:0000259" key="1">
    <source>
        <dbReference type="PROSITE" id="PS51186"/>
    </source>
</evidence>
<dbReference type="EMBL" id="BAAALN010000005">
    <property type="protein sequence ID" value="GAA1234645.1"/>
    <property type="molecule type" value="Genomic_DNA"/>
</dbReference>
<keyword evidence="3" id="KW-1185">Reference proteome</keyword>
<evidence type="ECO:0000313" key="2">
    <source>
        <dbReference type="EMBL" id="GAA1234645.1"/>
    </source>
</evidence>
<name>A0ABN1W9L6_9PSEU</name>
<reference evidence="2 3" key="1">
    <citation type="journal article" date="2019" name="Int. J. Syst. Evol. Microbiol.">
        <title>The Global Catalogue of Microorganisms (GCM) 10K type strain sequencing project: providing services to taxonomists for standard genome sequencing and annotation.</title>
        <authorList>
            <consortium name="The Broad Institute Genomics Platform"/>
            <consortium name="The Broad Institute Genome Sequencing Center for Infectious Disease"/>
            <person name="Wu L."/>
            <person name="Ma J."/>
        </authorList>
    </citation>
    <scope>NUCLEOTIDE SEQUENCE [LARGE SCALE GENOMIC DNA]</scope>
    <source>
        <strain evidence="2 3">JCM 13023</strain>
    </source>
</reference>